<dbReference type="RefSeq" id="WP_272737312.1">
    <property type="nucleotide sequence ID" value="NZ_CP116942.1"/>
</dbReference>
<dbReference type="EMBL" id="CP116942">
    <property type="protein sequence ID" value="WCO67792.1"/>
    <property type="molecule type" value="Genomic_DNA"/>
</dbReference>
<dbReference type="Proteomes" id="UP001216390">
    <property type="component" value="Chromosome"/>
</dbReference>
<proteinExistence type="inferred from homology"/>
<protein>
    <submittedName>
        <fullName evidence="2">Trehalose-6-phosphate synthase</fullName>
    </submittedName>
</protein>
<name>A0AAF0BUF6_9ACTN</name>
<gene>
    <name evidence="2" type="ORF">PO878_03520</name>
</gene>
<accession>A0AAF0BUF6</accession>
<dbReference type="InterPro" id="IPR001830">
    <property type="entry name" value="Glyco_trans_20"/>
</dbReference>
<evidence type="ECO:0000313" key="2">
    <source>
        <dbReference type="EMBL" id="WCO67792.1"/>
    </source>
</evidence>
<dbReference type="PANTHER" id="PTHR10788:SF106">
    <property type="entry name" value="BCDNA.GH08860"/>
    <property type="match status" value="1"/>
</dbReference>
<sequence>MAERATVIVSNRGPVSFRRGPDGALEGRRGAGGLVSGLAPLVAGTSTTWVAAALSEEDREASASGVVEADGLRVRTVALDPEDLRQAYDVVSNRTLWFAHHGMLDHFREPTFDATWFAAWGAYRRVNLAFAEAVADLAPEGAVVLVQDYHLTLVAAALAERRPDLVCVHFSHTPFARPAELAVLPEAVRAELMGGLAAHAACGFHSERWAAAARGCARAVGHELTTFVSPLGPDPADLASSTAAPACGEALARLDGLVGDRAFLVRVDRIELSKNILRGFLAFDHLLASRPEWRGRVVFGAFVYPSREGVEAYRRYREDVDRTIAEVNERWGTEGWTPIVYEPDDDYLRSVAALRRADAVVVNPIRDGLNLVAKESVLLNERDAVLLLSEGAGAWDELADDVVPIDAWDVVAAAGSLHRALAMGAEERAERAARLRRVVAERTPARWFADQQAQV</sequence>
<dbReference type="SUPFAM" id="SSF53756">
    <property type="entry name" value="UDP-Glycosyltransferase/glycogen phosphorylase"/>
    <property type="match status" value="1"/>
</dbReference>
<evidence type="ECO:0000313" key="3">
    <source>
        <dbReference type="Proteomes" id="UP001216390"/>
    </source>
</evidence>
<organism evidence="2 3">
    <name type="scientific">Iamia majanohamensis</name>
    <dbReference type="NCBI Taxonomy" id="467976"/>
    <lineage>
        <taxon>Bacteria</taxon>
        <taxon>Bacillati</taxon>
        <taxon>Actinomycetota</taxon>
        <taxon>Acidimicrobiia</taxon>
        <taxon>Acidimicrobiales</taxon>
        <taxon>Iamiaceae</taxon>
        <taxon>Iamia</taxon>
    </lineage>
</organism>
<dbReference type="GO" id="GO:0005992">
    <property type="term" value="P:trehalose biosynthetic process"/>
    <property type="evidence" value="ECO:0007669"/>
    <property type="project" value="InterPro"/>
</dbReference>
<evidence type="ECO:0000256" key="1">
    <source>
        <dbReference type="ARBA" id="ARBA00008799"/>
    </source>
</evidence>
<dbReference type="Gene3D" id="3.40.50.2000">
    <property type="entry name" value="Glycogen Phosphorylase B"/>
    <property type="match status" value="2"/>
</dbReference>
<dbReference type="AlphaFoldDB" id="A0AAF0BUF6"/>
<dbReference type="PANTHER" id="PTHR10788">
    <property type="entry name" value="TREHALOSE-6-PHOSPHATE SYNTHASE"/>
    <property type="match status" value="1"/>
</dbReference>
<dbReference type="KEGG" id="ima:PO878_03520"/>
<dbReference type="Pfam" id="PF00982">
    <property type="entry name" value="Glyco_transf_20"/>
    <property type="match status" value="1"/>
</dbReference>
<dbReference type="GO" id="GO:0003825">
    <property type="term" value="F:alpha,alpha-trehalose-phosphate synthase (UDP-forming) activity"/>
    <property type="evidence" value="ECO:0007669"/>
    <property type="project" value="TreeGrafter"/>
</dbReference>
<comment type="similarity">
    <text evidence="1">Belongs to the glycosyltransferase 20 family.</text>
</comment>
<keyword evidence="3" id="KW-1185">Reference proteome</keyword>
<reference evidence="2" key="1">
    <citation type="submission" date="2023-01" db="EMBL/GenBank/DDBJ databases">
        <title>The diversity of Class Acidimicrobiia in South China Sea sediment environments and the proposal of Iamia marina sp. nov., a novel species of the genus Iamia.</title>
        <authorList>
            <person name="He Y."/>
            <person name="Tian X."/>
        </authorList>
    </citation>
    <scope>NUCLEOTIDE SEQUENCE</scope>
    <source>
        <strain evidence="2">DSM 19957</strain>
    </source>
</reference>